<keyword evidence="6" id="KW-0479">Metal-binding</keyword>
<dbReference type="SUPFAM" id="SSF51905">
    <property type="entry name" value="FAD/NAD(P)-binding domain"/>
    <property type="match status" value="1"/>
</dbReference>
<comment type="caution">
    <text evidence="12">The sequence shown here is derived from an EMBL/GenBank/DDBJ whole genome shotgun (WGS) entry which is preliminary data.</text>
</comment>
<dbReference type="AlphaFoldDB" id="X0QQY5"/>
<keyword evidence="9" id="KW-0411">Iron-sulfur</keyword>
<dbReference type="InterPro" id="IPR051793">
    <property type="entry name" value="NADH:flavin_oxidoreductase"/>
</dbReference>
<evidence type="ECO:0000256" key="8">
    <source>
        <dbReference type="ARBA" id="ARBA00023004"/>
    </source>
</evidence>
<evidence type="ECO:0000256" key="4">
    <source>
        <dbReference type="ARBA" id="ARBA00022630"/>
    </source>
</evidence>
<evidence type="ECO:0000256" key="3">
    <source>
        <dbReference type="ARBA" id="ARBA00011048"/>
    </source>
</evidence>
<dbReference type="Gene3D" id="3.50.50.60">
    <property type="entry name" value="FAD/NAD(P)-binding domain"/>
    <property type="match status" value="1"/>
</dbReference>
<dbReference type="InterPro" id="IPR001155">
    <property type="entry name" value="OxRdtase_FMN_N"/>
</dbReference>
<dbReference type="Gene3D" id="3.20.20.70">
    <property type="entry name" value="Aldolase class I"/>
    <property type="match status" value="1"/>
</dbReference>
<evidence type="ECO:0000256" key="9">
    <source>
        <dbReference type="ARBA" id="ARBA00023014"/>
    </source>
</evidence>
<dbReference type="OrthoDB" id="9772736at2"/>
<dbReference type="InterPro" id="IPR013785">
    <property type="entry name" value="Aldolase_TIM"/>
</dbReference>
<comment type="similarity">
    <text evidence="3">In the N-terminal section; belongs to the NADH:flavin oxidoreductase/NADH oxidase family.</text>
</comment>
<evidence type="ECO:0000256" key="2">
    <source>
        <dbReference type="ARBA" id="ARBA00001966"/>
    </source>
</evidence>
<dbReference type="PANTHER" id="PTHR42917">
    <property type="entry name" value="2,4-DIENOYL-COA REDUCTASE"/>
    <property type="match status" value="1"/>
</dbReference>
<name>X0QQY5_9LACO</name>
<dbReference type="GO" id="GO:0016491">
    <property type="term" value="F:oxidoreductase activity"/>
    <property type="evidence" value="ECO:0007669"/>
    <property type="project" value="UniProtKB-KW"/>
</dbReference>
<dbReference type="STRING" id="1423734.FC83_GL001008"/>
<dbReference type="Pfam" id="PF07992">
    <property type="entry name" value="Pyr_redox_2"/>
    <property type="match status" value="1"/>
</dbReference>
<dbReference type="GO" id="GO:0010181">
    <property type="term" value="F:FMN binding"/>
    <property type="evidence" value="ECO:0007669"/>
    <property type="project" value="InterPro"/>
</dbReference>
<dbReference type="eggNOG" id="COG0446">
    <property type="taxonomic scope" value="Bacteria"/>
</dbReference>
<feature type="domain" description="NADH:flavin oxidoreductase/NADH oxidase N-terminal" evidence="10">
    <location>
        <begin position="16"/>
        <end position="361"/>
    </location>
</feature>
<evidence type="ECO:0000256" key="7">
    <source>
        <dbReference type="ARBA" id="ARBA00023002"/>
    </source>
</evidence>
<dbReference type="PANTHER" id="PTHR42917:SF2">
    <property type="entry name" value="2,4-DIENOYL-COA REDUCTASE [(2E)-ENOYL-COA-PRODUCING]"/>
    <property type="match status" value="1"/>
</dbReference>
<dbReference type="Pfam" id="PF00724">
    <property type="entry name" value="Oxidored_FMN"/>
    <property type="match status" value="1"/>
</dbReference>
<protein>
    <submittedName>
        <fullName evidence="12">NADH flavin oxidoreductase NADH oxidase</fullName>
    </submittedName>
</protein>
<keyword evidence="4" id="KW-0285">Flavoprotein</keyword>
<proteinExistence type="inferred from homology"/>
<dbReference type="Gene3D" id="3.40.50.720">
    <property type="entry name" value="NAD(P)-binding Rossmann-like Domain"/>
    <property type="match status" value="1"/>
</dbReference>
<evidence type="ECO:0000256" key="6">
    <source>
        <dbReference type="ARBA" id="ARBA00022723"/>
    </source>
</evidence>
<evidence type="ECO:0000256" key="5">
    <source>
        <dbReference type="ARBA" id="ARBA00022643"/>
    </source>
</evidence>
<organism evidence="12 13">
    <name type="scientific">Agrilactobacillus composti DSM 18527 = JCM 14202</name>
    <dbReference type="NCBI Taxonomy" id="1423734"/>
    <lineage>
        <taxon>Bacteria</taxon>
        <taxon>Bacillati</taxon>
        <taxon>Bacillota</taxon>
        <taxon>Bacilli</taxon>
        <taxon>Lactobacillales</taxon>
        <taxon>Lactobacillaceae</taxon>
        <taxon>Agrilactobacillus</taxon>
    </lineage>
</organism>
<dbReference type="Proteomes" id="UP000051236">
    <property type="component" value="Unassembled WGS sequence"/>
</dbReference>
<dbReference type="GO" id="GO:0046872">
    <property type="term" value="F:metal ion binding"/>
    <property type="evidence" value="ECO:0007669"/>
    <property type="project" value="UniProtKB-KW"/>
</dbReference>
<evidence type="ECO:0000259" key="11">
    <source>
        <dbReference type="Pfam" id="PF07992"/>
    </source>
</evidence>
<comment type="cofactor">
    <cofactor evidence="2">
        <name>[4Fe-4S] cluster</name>
        <dbReference type="ChEBI" id="CHEBI:49883"/>
    </cofactor>
</comment>
<evidence type="ECO:0000313" key="13">
    <source>
        <dbReference type="Proteomes" id="UP000051236"/>
    </source>
</evidence>
<reference evidence="12 13" key="1">
    <citation type="journal article" date="2015" name="Genome Announc.">
        <title>Expanding the biotechnology potential of lactobacilli through comparative genomics of 213 strains and associated genera.</title>
        <authorList>
            <person name="Sun Z."/>
            <person name="Harris H.M."/>
            <person name="McCann A."/>
            <person name="Guo C."/>
            <person name="Argimon S."/>
            <person name="Zhang W."/>
            <person name="Yang X."/>
            <person name="Jeffery I.B."/>
            <person name="Cooney J.C."/>
            <person name="Kagawa T.F."/>
            <person name="Liu W."/>
            <person name="Song Y."/>
            <person name="Salvetti E."/>
            <person name="Wrobel A."/>
            <person name="Rasinkangas P."/>
            <person name="Parkhill J."/>
            <person name="Rea M.C."/>
            <person name="O'Sullivan O."/>
            <person name="Ritari J."/>
            <person name="Douillard F.P."/>
            <person name="Paul Ross R."/>
            <person name="Yang R."/>
            <person name="Briner A.E."/>
            <person name="Felis G.E."/>
            <person name="de Vos W.M."/>
            <person name="Barrangou R."/>
            <person name="Klaenhammer T.R."/>
            <person name="Caufield P.W."/>
            <person name="Cui Y."/>
            <person name="Zhang H."/>
            <person name="O'Toole P.W."/>
        </authorList>
    </citation>
    <scope>NUCLEOTIDE SEQUENCE [LARGE SCALE GENOMIC DNA]</scope>
    <source>
        <strain evidence="12 13">DSM 18527</strain>
    </source>
</reference>
<evidence type="ECO:0000256" key="1">
    <source>
        <dbReference type="ARBA" id="ARBA00001917"/>
    </source>
</evidence>
<dbReference type="PATRIC" id="fig|1423734.3.peg.1022"/>
<dbReference type="InterPro" id="IPR023753">
    <property type="entry name" value="FAD/NAD-binding_dom"/>
</dbReference>
<dbReference type="InterPro" id="IPR036188">
    <property type="entry name" value="FAD/NAD-bd_sf"/>
</dbReference>
<comment type="cofactor">
    <cofactor evidence="1">
        <name>FMN</name>
        <dbReference type="ChEBI" id="CHEBI:58210"/>
    </cofactor>
</comment>
<keyword evidence="13" id="KW-1185">Reference proteome</keyword>
<dbReference type="EMBL" id="AZGA01000015">
    <property type="protein sequence ID" value="KRM35483.1"/>
    <property type="molecule type" value="Genomic_DNA"/>
</dbReference>
<dbReference type="PRINTS" id="PR00411">
    <property type="entry name" value="PNDRDTASEI"/>
</dbReference>
<dbReference type="SUPFAM" id="SSF51395">
    <property type="entry name" value="FMN-linked oxidoreductases"/>
    <property type="match status" value="1"/>
</dbReference>
<keyword evidence="8" id="KW-0408">Iron</keyword>
<accession>X0QQY5</accession>
<gene>
    <name evidence="12" type="ORF">FC83_GL001008</name>
</gene>
<sequence>MVFVTKDIQKRDVSRLFTPTSIGKLQLKNRTVMAPLGLVGYADARGGFNKNIQELYIRRAKGGMGMITVGLVAVDYQDFFDLSLPCPIYDPIDFTKTSKEMLEQIHNYGTKAICMISAGMGRSAFPGVSKQMWAPSPQENRFDPKVMHRAMTVAEIQKTIEDYAKGAKICKDAGFDGVEIHAVHEGYLLDQFTMSFFNHRDDNYGGSLENRLRFPIEIVKAIKAACGADFPVTLRYSLKSFIRHLREGGLPGEHFAEQGRDVAEGLEVAKLFEAAGYDMLNVDAGTYDAWFWNHPPMYFEKKGIYNEFGAKVKSAVSIPVAVAGRMDDPEAINAAFDQDIDLVEFGRPLLADPDLVNKIKADAWEDVRPCISCHDGCLDRLAKGMPYSCTVNPETGHEAEYKLTAPLAKKNILVIGGGPAGLESAYICGTRGHQVTLLEAQDKLGGAILPGSVPSFKKDDYQLLVWFERQLAHMSNVTIQLNHAATKRDFNDPKFDTIIVATGATPIMPDFGSDQMLKAEDVLMGKAKVGEKVTIIGGGLVGCETALWLQRQGKQTTVVEMSDDICGGPAHTPFANYQMISELLPYNGVDVQTSTKVERVTGTQVVASDAQGNTKTIAGDAVICAIGYKPKDPFLQLLQTTDKETYLIGDAKRTGKIMTAIWDAYYIAKDI</sequence>
<evidence type="ECO:0000259" key="10">
    <source>
        <dbReference type="Pfam" id="PF00724"/>
    </source>
</evidence>
<evidence type="ECO:0000313" key="12">
    <source>
        <dbReference type="EMBL" id="KRM35483.1"/>
    </source>
</evidence>
<dbReference type="GO" id="GO:0051536">
    <property type="term" value="F:iron-sulfur cluster binding"/>
    <property type="evidence" value="ECO:0007669"/>
    <property type="project" value="UniProtKB-KW"/>
</dbReference>
<dbReference type="RefSeq" id="WP_052004874.1">
    <property type="nucleotide sequence ID" value="NZ_AZGA01000015.1"/>
</dbReference>
<keyword evidence="5" id="KW-0288">FMN</keyword>
<keyword evidence="7" id="KW-0560">Oxidoreductase</keyword>
<dbReference type="PRINTS" id="PR00368">
    <property type="entry name" value="FADPNR"/>
</dbReference>
<dbReference type="eggNOG" id="COG1902">
    <property type="taxonomic scope" value="Bacteria"/>
</dbReference>
<feature type="domain" description="FAD/NAD(P)-binding" evidence="11">
    <location>
        <begin position="411"/>
        <end position="642"/>
    </location>
</feature>